<reference evidence="2 3" key="1">
    <citation type="journal article" date="2010" name="Stand. Genomic Sci.">
        <title>Complete genome sequence of Ilyobacter polytropus type strain (CuHbu1).</title>
        <authorList>
            <person name="Sikorski J."/>
            <person name="Chertkov O."/>
            <person name="Lapidus A."/>
            <person name="Nolan M."/>
            <person name="Lucas S."/>
            <person name="Del Rio T.G."/>
            <person name="Tice H."/>
            <person name="Cheng J.F."/>
            <person name="Tapia R."/>
            <person name="Han C."/>
            <person name="Goodwin L."/>
            <person name="Pitluck S."/>
            <person name="Liolios K."/>
            <person name="Ivanova N."/>
            <person name="Mavromatis K."/>
            <person name="Mikhailova N."/>
            <person name="Pati A."/>
            <person name="Chen A."/>
            <person name="Palaniappan K."/>
            <person name="Land M."/>
            <person name="Hauser L."/>
            <person name="Chang Y.J."/>
            <person name="Jeffries C.D."/>
            <person name="Brambilla E."/>
            <person name="Yasawong M."/>
            <person name="Rohde M."/>
            <person name="Pukall R."/>
            <person name="Spring S."/>
            <person name="Goker M."/>
            <person name="Woyke T."/>
            <person name="Bristow J."/>
            <person name="Eisen J.A."/>
            <person name="Markowitz V."/>
            <person name="Hugenholtz P."/>
            <person name="Kyrpides N.C."/>
            <person name="Klenk H.P."/>
        </authorList>
    </citation>
    <scope>NUCLEOTIDE SEQUENCE [LARGE SCALE GENOMIC DNA]</scope>
    <source>
        <strain evidence="3">ATCC 51220 / DSM 2926 / LMG 16218 / CuHBu1</strain>
    </source>
</reference>
<dbReference type="SUPFAM" id="SSF51230">
    <property type="entry name" value="Single hybrid motif"/>
    <property type="match status" value="1"/>
</dbReference>
<sequence length="139" mass="15488">MKDDINNVEDLMQILNDTNLTEINFESEDLKIVLKRPKLVPVAPQQVEVSETENEVKETKQYKEVKSYNVGKFSYRNKSGKAIIKVGDKIKEGQEIGSISTIGVNSPVTTPYAGTVKEILLEEGSLADYGKNLVLVELD</sequence>
<dbReference type="RefSeq" id="WP_013387918.1">
    <property type="nucleotide sequence ID" value="NC_014632.1"/>
</dbReference>
<dbReference type="AlphaFoldDB" id="E3H820"/>
<organism evidence="2 3">
    <name type="scientific">Ilyobacter polytropus (strain ATCC 51220 / DSM 2926 / LMG 16218 / CuHBu1)</name>
    <dbReference type="NCBI Taxonomy" id="572544"/>
    <lineage>
        <taxon>Bacteria</taxon>
        <taxon>Fusobacteriati</taxon>
        <taxon>Fusobacteriota</taxon>
        <taxon>Fusobacteriia</taxon>
        <taxon>Fusobacteriales</taxon>
        <taxon>Fusobacteriaceae</taxon>
        <taxon>Ilyobacter</taxon>
    </lineage>
</organism>
<feature type="domain" description="Lipoyl-binding" evidence="1">
    <location>
        <begin position="64"/>
        <end position="134"/>
    </location>
</feature>
<protein>
    <submittedName>
        <fullName evidence="2">Biotin/lipoyl attachment domain-containing protein</fullName>
    </submittedName>
</protein>
<dbReference type="HOGENOM" id="CLU_016733_3_4_0"/>
<keyword evidence="3" id="KW-1185">Reference proteome</keyword>
<gene>
    <name evidence="2" type="ordered locus">Ilyop_1471</name>
</gene>
<dbReference type="InterPro" id="IPR011053">
    <property type="entry name" value="Single_hybrid_motif"/>
</dbReference>
<dbReference type="InterPro" id="IPR000089">
    <property type="entry name" value="Biotin_lipoyl"/>
</dbReference>
<evidence type="ECO:0000259" key="1">
    <source>
        <dbReference type="Pfam" id="PF00364"/>
    </source>
</evidence>
<dbReference type="KEGG" id="ipo:Ilyop_1471"/>
<accession>E3H820</accession>
<dbReference type="Proteomes" id="UP000006875">
    <property type="component" value="Chromosome"/>
</dbReference>
<dbReference type="eggNOG" id="COG0511">
    <property type="taxonomic scope" value="Bacteria"/>
</dbReference>
<name>E3H820_ILYPC</name>
<dbReference type="STRING" id="572544.Ilyop_1471"/>
<dbReference type="Gene3D" id="2.40.50.100">
    <property type="match status" value="1"/>
</dbReference>
<dbReference type="Pfam" id="PF00364">
    <property type="entry name" value="Biotin_lipoyl"/>
    <property type="match status" value="1"/>
</dbReference>
<proteinExistence type="predicted"/>
<dbReference type="EMBL" id="CP002281">
    <property type="protein sequence ID" value="ADO83251.1"/>
    <property type="molecule type" value="Genomic_DNA"/>
</dbReference>
<evidence type="ECO:0000313" key="2">
    <source>
        <dbReference type="EMBL" id="ADO83251.1"/>
    </source>
</evidence>
<evidence type="ECO:0000313" key="3">
    <source>
        <dbReference type="Proteomes" id="UP000006875"/>
    </source>
</evidence>
<dbReference type="OrthoDB" id="88175at2"/>